<name>A0A444RUV1_VERDA</name>
<dbReference type="InterPro" id="IPR000757">
    <property type="entry name" value="Beta-glucanase-like"/>
</dbReference>
<organism evidence="3 4">
    <name type="scientific">Verticillium dahliae</name>
    <name type="common">Verticillium wilt</name>
    <dbReference type="NCBI Taxonomy" id="27337"/>
    <lineage>
        <taxon>Eukaryota</taxon>
        <taxon>Fungi</taxon>
        <taxon>Dikarya</taxon>
        <taxon>Ascomycota</taxon>
        <taxon>Pezizomycotina</taxon>
        <taxon>Sordariomycetes</taxon>
        <taxon>Hypocreomycetidae</taxon>
        <taxon>Glomerellales</taxon>
        <taxon>Plectosphaerellaceae</taxon>
        <taxon>Verticillium</taxon>
    </lineage>
</organism>
<reference evidence="3 4" key="1">
    <citation type="submission" date="2018-12" db="EMBL/GenBank/DDBJ databases">
        <title>Genome of Verticillium dahliae isolate Getta Getta.</title>
        <authorList>
            <person name="Gardiner D.M."/>
        </authorList>
    </citation>
    <scope>NUCLEOTIDE SEQUENCE [LARGE SCALE GENOMIC DNA]</scope>
    <source>
        <strain evidence="3 4">Getta Getta</strain>
    </source>
</reference>
<accession>A0A444RUV1</accession>
<dbReference type="CDD" id="cd02182">
    <property type="entry name" value="GH16_Strep_laminarinase_like"/>
    <property type="match status" value="1"/>
</dbReference>
<keyword evidence="1" id="KW-1133">Transmembrane helix</keyword>
<dbReference type="Proteomes" id="UP000288725">
    <property type="component" value="Unassembled WGS sequence"/>
</dbReference>
<sequence>MQTRRAVVENYKYAFSSSHPARLLLLQLCIQKGTFVTTAIMVFAHLLAAALALPAVRAAVPSIPGFSLTWSDDFVGTANSLPNPSNWIIDTGTGYPGGPPQWGTWEIQSYTSSPANLKLNGNGALQITALKNSAGQWTSARIESQRSDFVARPGGRMRIQASLNLPVVGSNGIGYWPAFWTLGRSYRGNYQNWPSVGEFDIMENVNGINRVWGVMHCGTNPGGPCRETDGLVGSRQCPNSPCQGNYHTYTLEVDRTQALEAVRWFVDGILFWQIVSTDLPADVWAQSVHNPHFILLNLAIGGAFPNNNYGSQTPLASTISGGTLQAEYIAVYNS</sequence>
<evidence type="ECO:0000313" key="4">
    <source>
        <dbReference type="Proteomes" id="UP000288725"/>
    </source>
</evidence>
<dbReference type="GO" id="GO:0005975">
    <property type="term" value="P:carbohydrate metabolic process"/>
    <property type="evidence" value="ECO:0007669"/>
    <property type="project" value="InterPro"/>
</dbReference>
<dbReference type="SUPFAM" id="SSF49899">
    <property type="entry name" value="Concanavalin A-like lectins/glucanases"/>
    <property type="match status" value="1"/>
</dbReference>
<keyword evidence="1" id="KW-0812">Transmembrane</keyword>
<comment type="caution">
    <text evidence="3">The sequence shown here is derived from an EMBL/GenBank/DDBJ whole genome shotgun (WGS) entry which is preliminary data.</text>
</comment>
<dbReference type="EMBL" id="RSDZ01000070">
    <property type="protein sequence ID" value="RXG44938.1"/>
    <property type="molecule type" value="Genomic_DNA"/>
</dbReference>
<dbReference type="PANTHER" id="PTHR10963:SF60">
    <property type="entry name" value="GRAM-NEGATIVE BACTERIA-BINDING PROTEIN 1-RELATED"/>
    <property type="match status" value="1"/>
</dbReference>
<evidence type="ECO:0000313" key="3">
    <source>
        <dbReference type="EMBL" id="RXG44938.1"/>
    </source>
</evidence>
<dbReference type="Gene3D" id="2.60.120.200">
    <property type="match status" value="1"/>
</dbReference>
<evidence type="ECO:0000259" key="2">
    <source>
        <dbReference type="PROSITE" id="PS51762"/>
    </source>
</evidence>
<dbReference type="PROSITE" id="PS51762">
    <property type="entry name" value="GH16_2"/>
    <property type="match status" value="1"/>
</dbReference>
<dbReference type="AlphaFoldDB" id="A0A444RUV1"/>
<keyword evidence="1" id="KW-0472">Membrane</keyword>
<dbReference type="PANTHER" id="PTHR10963">
    <property type="entry name" value="GLYCOSYL HYDROLASE-RELATED"/>
    <property type="match status" value="1"/>
</dbReference>
<dbReference type="InterPro" id="IPR013320">
    <property type="entry name" value="ConA-like_dom_sf"/>
</dbReference>
<dbReference type="InterPro" id="IPR050546">
    <property type="entry name" value="Glycosyl_Hydrlase_16"/>
</dbReference>
<feature type="domain" description="GH16" evidence="2">
    <location>
        <begin position="76"/>
        <end position="334"/>
    </location>
</feature>
<protein>
    <recommendedName>
        <fullName evidence="2">GH16 domain-containing protein</fullName>
    </recommendedName>
</protein>
<dbReference type="GO" id="GO:0004553">
    <property type="term" value="F:hydrolase activity, hydrolyzing O-glycosyl compounds"/>
    <property type="evidence" value="ECO:0007669"/>
    <property type="project" value="InterPro"/>
</dbReference>
<proteinExistence type="predicted"/>
<evidence type="ECO:0000256" key="1">
    <source>
        <dbReference type="SAM" id="Phobius"/>
    </source>
</evidence>
<gene>
    <name evidence="3" type="ORF">VDGE_01326</name>
</gene>
<dbReference type="Pfam" id="PF26113">
    <property type="entry name" value="GH16_XgeA"/>
    <property type="match status" value="1"/>
</dbReference>
<feature type="transmembrane region" description="Helical" evidence="1">
    <location>
        <begin position="35"/>
        <end position="56"/>
    </location>
</feature>